<dbReference type="InterPro" id="IPR010982">
    <property type="entry name" value="Lambda_DNA-bd_dom_sf"/>
</dbReference>
<proteinExistence type="predicted"/>
<dbReference type="Pfam" id="PF13560">
    <property type="entry name" value="HTH_31"/>
    <property type="match status" value="1"/>
</dbReference>
<dbReference type="AlphaFoldDB" id="A0A2U1CX91"/>
<dbReference type="OrthoDB" id="6366678at2"/>
<dbReference type="Proteomes" id="UP000245887">
    <property type="component" value="Unassembled WGS sequence"/>
</dbReference>
<dbReference type="GO" id="GO:0003677">
    <property type="term" value="F:DNA binding"/>
    <property type="evidence" value="ECO:0007669"/>
    <property type="project" value="InterPro"/>
</dbReference>
<dbReference type="InterPro" id="IPR001387">
    <property type="entry name" value="Cro/C1-type_HTH"/>
</dbReference>
<evidence type="ECO:0000313" key="1">
    <source>
        <dbReference type="EMBL" id="PVY76870.1"/>
    </source>
</evidence>
<dbReference type="CDD" id="cd00093">
    <property type="entry name" value="HTH_XRE"/>
    <property type="match status" value="1"/>
</dbReference>
<evidence type="ECO:0000313" key="2">
    <source>
        <dbReference type="Proteomes" id="UP000245887"/>
    </source>
</evidence>
<protein>
    <submittedName>
        <fullName evidence="1">Uncharacterized protein</fullName>
    </submittedName>
</protein>
<reference evidence="1 2" key="1">
    <citation type="submission" date="2018-04" db="EMBL/GenBank/DDBJ databases">
        <title>Genomic Encyclopedia of Type Strains, Phase IV (KMG-IV): sequencing the most valuable type-strain genomes for metagenomic binning, comparative biology and taxonomic classification.</title>
        <authorList>
            <person name="Goeker M."/>
        </authorList>
    </citation>
    <scope>NUCLEOTIDE SEQUENCE [LARGE SCALE GENOMIC DNA]</scope>
    <source>
        <strain evidence="1 2">DSM 28688</strain>
    </source>
</reference>
<accession>A0A2U1CX91</accession>
<gene>
    <name evidence="1" type="ORF">C8D92_104101</name>
</gene>
<name>A0A2U1CX91_9GAMM</name>
<dbReference type="EMBL" id="QEKQ01000004">
    <property type="protein sequence ID" value="PVY76870.1"/>
    <property type="molecule type" value="Genomic_DNA"/>
</dbReference>
<dbReference type="RefSeq" id="WP_133243117.1">
    <property type="nucleotide sequence ID" value="NZ_QEKQ01000004.1"/>
</dbReference>
<dbReference type="SUPFAM" id="SSF47413">
    <property type="entry name" value="lambda repressor-like DNA-binding domains"/>
    <property type="match status" value="1"/>
</dbReference>
<sequence>MARQAINAAILGHRLKALRQATYPSRQAFSNESGIPMRTLARIESGDDGVSLGRYLKAAKALEANWLLDIFPSHTEATFSPPEHYLTGASALCLTGKNGHPALWYSSSLSNLNDWQIAGRDLSSTNHLLGALGIFDGSHMLRFAGIDVPTVWVANHERALFDYLHHFLEIKRTQVPNIQLSDIDDVVDVRQTADWVELCSGFLSPEGRSAMRGWLGQSCG</sequence>
<organism evidence="1 2">
    <name type="scientific">Tamilnaduibacter salinus</name>
    <dbReference type="NCBI Taxonomy" id="1484056"/>
    <lineage>
        <taxon>Bacteria</taxon>
        <taxon>Pseudomonadati</taxon>
        <taxon>Pseudomonadota</taxon>
        <taxon>Gammaproteobacteria</taxon>
        <taxon>Pseudomonadales</taxon>
        <taxon>Marinobacteraceae</taxon>
        <taxon>Tamilnaduibacter</taxon>
    </lineage>
</organism>
<dbReference type="Gene3D" id="1.10.260.40">
    <property type="entry name" value="lambda repressor-like DNA-binding domains"/>
    <property type="match status" value="1"/>
</dbReference>
<comment type="caution">
    <text evidence="1">The sequence shown here is derived from an EMBL/GenBank/DDBJ whole genome shotgun (WGS) entry which is preliminary data.</text>
</comment>